<organism evidence="6 7">
    <name type="scientific">Priestia taiwanensis</name>
    <dbReference type="NCBI Taxonomy" id="1347902"/>
    <lineage>
        <taxon>Bacteria</taxon>
        <taxon>Bacillati</taxon>
        <taxon>Bacillota</taxon>
        <taxon>Bacilli</taxon>
        <taxon>Bacillales</taxon>
        <taxon>Bacillaceae</taxon>
        <taxon>Priestia</taxon>
    </lineage>
</organism>
<evidence type="ECO:0000256" key="3">
    <source>
        <dbReference type="ARBA" id="ARBA00022989"/>
    </source>
</evidence>
<comment type="subcellular location">
    <subcellularLocation>
        <location evidence="1">Membrane</location>
        <topology evidence="1">Multi-pass membrane protein</topology>
    </subcellularLocation>
</comment>
<dbReference type="Proteomes" id="UP000605259">
    <property type="component" value="Unassembled WGS sequence"/>
</dbReference>
<feature type="transmembrane region" description="Helical" evidence="5">
    <location>
        <begin position="226"/>
        <end position="244"/>
    </location>
</feature>
<evidence type="ECO:0000256" key="1">
    <source>
        <dbReference type="ARBA" id="ARBA00004141"/>
    </source>
</evidence>
<dbReference type="InterPro" id="IPR014743">
    <property type="entry name" value="Cl-channel_core"/>
</dbReference>
<feature type="transmembrane region" description="Helical" evidence="5">
    <location>
        <begin position="264"/>
        <end position="284"/>
    </location>
</feature>
<evidence type="ECO:0000313" key="7">
    <source>
        <dbReference type="Proteomes" id="UP000605259"/>
    </source>
</evidence>
<dbReference type="GO" id="GO:0016020">
    <property type="term" value="C:membrane"/>
    <property type="evidence" value="ECO:0007669"/>
    <property type="project" value="UniProtKB-SubCell"/>
</dbReference>
<feature type="transmembrane region" description="Helical" evidence="5">
    <location>
        <begin position="53"/>
        <end position="70"/>
    </location>
</feature>
<dbReference type="CDD" id="cd00400">
    <property type="entry name" value="Voltage_gated_ClC"/>
    <property type="match status" value="1"/>
</dbReference>
<dbReference type="GO" id="GO:0015108">
    <property type="term" value="F:chloride transmembrane transporter activity"/>
    <property type="evidence" value="ECO:0007669"/>
    <property type="project" value="InterPro"/>
</dbReference>
<dbReference type="InterPro" id="IPR050368">
    <property type="entry name" value="ClC-type_chloride_channel"/>
</dbReference>
<dbReference type="RefSeq" id="WP_229722147.1">
    <property type="nucleotide sequence ID" value="NZ_BMFK01000001.1"/>
</dbReference>
<protein>
    <submittedName>
        <fullName evidence="6">Chloride channel protein</fullName>
    </submittedName>
</protein>
<dbReference type="PANTHER" id="PTHR43427">
    <property type="entry name" value="CHLORIDE CHANNEL PROTEIN CLC-E"/>
    <property type="match status" value="1"/>
</dbReference>
<feature type="transmembrane region" description="Helical" evidence="5">
    <location>
        <begin position="187"/>
        <end position="206"/>
    </location>
</feature>
<proteinExistence type="predicted"/>
<feature type="transmembrane region" description="Helical" evidence="5">
    <location>
        <begin position="12"/>
        <end position="41"/>
    </location>
</feature>
<feature type="transmembrane region" description="Helical" evidence="5">
    <location>
        <begin position="101"/>
        <end position="125"/>
    </location>
</feature>
<feature type="transmembrane region" description="Helical" evidence="5">
    <location>
        <begin position="375"/>
        <end position="399"/>
    </location>
</feature>
<dbReference type="SUPFAM" id="SSF81340">
    <property type="entry name" value="Clc chloride channel"/>
    <property type="match status" value="1"/>
</dbReference>
<feature type="transmembrane region" description="Helical" evidence="5">
    <location>
        <begin position="145"/>
        <end position="167"/>
    </location>
</feature>
<accession>A0A917ANS5</accession>
<feature type="transmembrane region" description="Helical" evidence="5">
    <location>
        <begin position="352"/>
        <end position="368"/>
    </location>
</feature>
<dbReference type="InterPro" id="IPR001807">
    <property type="entry name" value="ClC"/>
</dbReference>
<evidence type="ECO:0000256" key="5">
    <source>
        <dbReference type="SAM" id="Phobius"/>
    </source>
</evidence>
<comment type="caution">
    <text evidence="6">The sequence shown here is derived from an EMBL/GenBank/DDBJ whole genome shotgun (WGS) entry which is preliminary data.</text>
</comment>
<reference evidence="6" key="2">
    <citation type="submission" date="2020-09" db="EMBL/GenBank/DDBJ databases">
        <authorList>
            <person name="Sun Q."/>
            <person name="Zhou Y."/>
        </authorList>
    </citation>
    <scope>NUCLEOTIDE SEQUENCE</scope>
    <source>
        <strain evidence="6">CGMCC 1.12698</strain>
    </source>
</reference>
<evidence type="ECO:0000256" key="2">
    <source>
        <dbReference type="ARBA" id="ARBA00022692"/>
    </source>
</evidence>
<reference evidence="6" key="1">
    <citation type="journal article" date="2014" name="Int. J. Syst. Evol. Microbiol.">
        <title>Complete genome sequence of Corynebacterium casei LMG S-19264T (=DSM 44701T), isolated from a smear-ripened cheese.</title>
        <authorList>
            <consortium name="US DOE Joint Genome Institute (JGI-PGF)"/>
            <person name="Walter F."/>
            <person name="Albersmeier A."/>
            <person name="Kalinowski J."/>
            <person name="Ruckert C."/>
        </authorList>
    </citation>
    <scope>NUCLEOTIDE SEQUENCE</scope>
    <source>
        <strain evidence="6">CGMCC 1.12698</strain>
    </source>
</reference>
<name>A0A917ANS5_9BACI</name>
<feature type="transmembrane region" description="Helical" evidence="5">
    <location>
        <begin position="329"/>
        <end position="346"/>
    </location>
</feature>
<evidence type="ECO:0000256" key="4">
    <source>
        <dbReference type="ARBA" id="ARBA00023136"/>
    </source>
</evidence>
<keyword evidence="2 5" id="KW-0812">Transmembrane</keyword>
<gene>
    <name evidence="6" type="ORF">GCM10007140_10240</name>
</gene>
<evidence type="ECO:0000313" key="6">
    <source>
        <dbReference type="EMBL" id="GGE61967.1"/>
    </source>
</evidence>
<dbReference type="AlphaFoldDB" id="A0A917ANS5"/>
<feature type="transmembrane region" description="Helical" evidence="5">
    <location>
        <begin position="304"/>
        <end position="322"/>
    </location>
</feature>
<keyword evidence="3 5" id="KW-1133">Transmembrane helix</keyword>
<dbReference type="PANTHER" id="PTHR43427:SF12">
    <property type="entry name" value="CHLORIDE TRANSPORTER"/>
    <property type="match status" value="1"/>
</dbReference>
<sequence>MAILIKNRLLFMVYGMFLGSIVGFAAWLFLLVVNIGIHFIWHNIPNVLGYQPYYTILVTTVGGVLVGLAQKHFGPYPRLMPEVMAEYKKTGRVHYKFIHQVILAALIALLFGASLGPEAALVGIIGGLCTWVGDRFSFTIKEMNALTEVGIGATLSIIFNAPLFGYLAPSENEKELRTKISKADKTIVYLATTLAGFSVFLLLGQLDNRGSFIVNFGASILTFREWLAFLPLACIGASAGYVYLQVEHGLEKIFHPFQRHKVALGILGGILLGVAGTFLPYTLFSGEHELKELVHDWSSLSFSLLFLSGVFKLFITAVCLSTGWRGGHIFPLIFSGACIGYALSIVVHIDPIASVAFVTTALLAYAMQKPIAVTLLLLMFFPINLLLPMLGAAVIGNAFPVSSMDEKL</sequence>
<dbReference type="Pfam" id="PF00654">
    <property type="entry name" value="Voltage_CLC"/>
    <property type="match status" value="1"/>
</dbReference>
<dbReference type="EMBL" id="BMFK01000001">
    <property type="protein sequence ID" value="GGE61967.1"/>
    <property type="molecule type" value="Genomic_DNA"/>
</dbReference>
<keyword evidence="7" id="KW-1185">Reference proteome</keyword>
<keyword evidence="4 5" id="KW-0472">Membrane</keyword>
<dbReference type="Gene3D" id="1.10.3080.10">
    <property type="entry name" value="Clc chloride channel"/>
    <property type="match status" value="1"/>
</dbReference>